<name>A0A6J5PHD0_9CAUD</name>
<protein>
    <submittedName>
        <fullName evidence="2">Uncharacterized protein</fullName>
    </submittedName>
</protein>
<dbReference type="EMBL" id="LR796859">
    <property type="protein sequence ID" value="CAB4170883.1"/>
    <property type="molecule type" value="Genomic_DNA"/>
</dbReference>
<dbReference type="EMBL" id="LR796625">
    <property type="protein sequence ID" value="CAB4154999.1"/>
    <property type="molecule type" value="Genomic_DNA"/>
</dbReference>
<proteinExistence type="predicted"/>
<sequence>MAKEFKIKVTKSGMQSSRETIWEGTVDHLVSNVFGYTLECGNSWNRKINRFPKSGKALVTALNASYDEIEGGYTRSWAELVE</sequence>
<evidence type="ECO:0000313" key="1">
    <source>
        <dbReference type="EMBL" id="CAB4154999.1"/>
    </source>
</evidence>
<evidence type="ECO:0000313" key="3">
    <source>
        <dbReference type="EMBL" id="CAB4198330.1"/>
    </source>
</evidence>
<reference evidence="2" key="1">
    <citation type="submission" date="2020-05" db="EMBL/GenBank/DDBJ databases">
        <authorList>
            <person name="Chiriac C."/>
            <person name="Salcher M."/>
            <person name="Ghai R."/>
            <person name="Kavagutti S V."/>
        </authorList>
    </citation>
    <scope>NUCLEOTIDE SEQUENCE</scope>
</reference>
<gene>
    <name evidence="3" type="ORF">UFOVP1307_68</name>
    <name evidence="1" type="ORF">UFOVP651_55</name>
    <name evidence="2" type="ORF">UFOVP902_134</name>
</gene>
<accession>A0A6J5PHD0</accession>
<evidence type="ECO:0000313" key="2">
    <source>
        <dbReference type="EMBL" id="CAB4170883.1"/>
    </source>
</evidence>
<organism evidence="2">
    <name type="scientific">uncultured Caudovirales phage</name>
    <dbReference type="NCBI Taxonomy" id="2100421"/>
    <lineage>
        <taxon>Viruses</taxon>
        <taxon>Duplodnaviria</taxon>
        <taxon>Heunggongvirae</taxon>
        <taxon>Uroviricota</taxon>
        <taxon>Caudoviricetes</taxon>
        <taxon>Peduoviridae</taxon>
        <taxon>Maltschvirus</taxon>
        <taxon>Maltschvirus maltsch</taxon>
    </lineage>
</organism>
<dbReference type="EMBL" id="LR797270">
    <property type="protein sequence ID" value="CAB4198330.1"/>
    <property type="molecule type" value="Genomic_DNA"/>
</dbReference>